<keyword evidence="1" id="KW-1133">Transmembrane helix</keyword>
<proteinExistence type="predicted"/>
<organism evidence="2 3">
    <name type="scientific">Pedobacter vanadiisoli</name>
    <dbReference type="NCBI Taxonomy" id="1761975"/>
    <lineage>
        <taxon>Bacteria</taxon>
        <taxon>Pseudomonadati</taxon>
        <taxon>Bacteroidota</taxon>
        <taxon>Sphingobacteriia</taxon>
        <taxon>Sphingobacteriales</taxon>
        <taxon>Sphingobacteriaceae</taxon>
        <taxon>Pedobacter</taxon>
    </lineage>
</organism>
<name>A0ABW5MF12_9SPHI</name>
<dbReference type="EMBL" id="JBHULL010000005">
    <property type="protein sequence ID" value="MFD2581795.1"/>
    <property type="molecule type" value="Genomic_DNA"/>
</dbReference>
<keyword evidence="1" id="KW-0472">Membrane</keyword>
<reference evidence="3" key="1">
    <citation type="journal article" date="2019" name="Int. J. Syst. Evol. Microbiol.">
        <title>The Global Catalogue of Microorganisms (GCM) 10K type strain sequencing project: providing services to taxonomists for standard genome sequencing and annotation.</title>
        <authorList>
            <consortium name="The Broad Institute Genomics Platform"/>
            <consortium name="The Broad Institute Genome Sequencing Center for Infectious Disease"/>
            <person name="Wu L."/>
            <person name="Ma J."/>
        </authorList>
    </citation>
    <scope>NUCLEOTIDE SEQUENCE [LARGE SCALE GENOMIC DNA]</scope>
    <source>
        <strain evidence="3">KCTC 42866</strain>
    </source>
</reference>
<evidence type="ECO:0000313" key="2">
    <source>
        <dbReference type="EMBL" id="MFD2581795.1"/>
    </source>
</evidence>
<accession>A0ABW5MF12</accession>
<comment type="caution">
    <text evidence="2">The sequence shown here is derived from an EMBL/GenBank/DDBJ whole genome shotgun (WGS) entry which is preliminary data.</text>
</comment>
<gene>
    <name evidence="2" type="ORF">ACFSR6_04785</name>
</gene>
<evidence type="ECO:0000256" key="1">
    <source>
        <dbReference type="SAM" id="Phobius"/>
    </source>
</evidence>
<evidence type="ECO:0000313" key="3">
    <source>
        <dbReference type="Proteomes" id="UP001597461"/>
    </source>
</evidence>
<keyword evidence="3" id="KW-1185">Reference proteome</keyword>
<keyword evidence="1" id="KW-0812">Transmembrane</keyword>
<feature type="transmembrane region" description="Helical" evidence="1">
    <location>
        <begin position="40"/>
        <end position="58"/>
    </location>
</feature>
<protein>
    <recommendedName>
        <fullName evidence="4">DUF4760 domain-containing protein</fullName>
    </recommendedName>
</protein>
<dbReference type="RefSeq" id="WP_379075669.1">
    <property type="nucleotide sequence ID" value="NZ_JBHULL010000005.1"/>
</dbReference>
<sequence>MRNKTNPLTTILSCLVLGTICYLGYFLIIRLKDYLKLIDPNIIVAVIAGLVTVTGYFLTRNFERKKIIEQQIREKKLPVYEEFISFLFNVLMASKLEQPISNIEMEKFMVDFNKKSIVWLSDKSLKAYVKWKESAAIASDDKESSIANLFILEELLLEFRKDIGHENKDFKKGDLLKLFVNDLDNHL</sequence>
<evidence type="ECO:0008006" key="4">
    <source>
        <dbReference type="Google" id="ProtNLM"/>
    </source>
</evidence>
<dbReference type="Proteomes" id="UP001597461">
    <property type="component" value="Unassembled WGS sequence"/>
</dbReference>
<feature type="transmembrane region" description="Helical" evidence="1">
    <location>
        <begin position="7"/>
        <end position="28"/>
    </location>
</feature>